<dbReference type="InterPro" id="IPR000725">
    <property type="entry name" value="Olfact_rcpt"/>
</dbReference>
<keyword evidence="12" id="KW-1185">Reference proteome</keyword>
<dbReference type="SUPFAM" id="SSF81321">
    <property type="entry name" value="Family A G protein-coupled receptor-like"/>
    <property type="match status" value="1"/>
</dbReference>
<evidence type="ECO:0000259" key="10">
    <source>
        <dbReference type="PROSITE" id="PS50262"/>
    </source>
</evidence>
<dbReference type="InterPro" id="IPR017452">
    <property type="entry name" value="GPCR_Rhodpsn_7TM"/>
</dbReference>
<feature type="transmembrane region" description="Helical" evidence="9">
    <location>
        <begin position="22"/>
        <end position="47"/>
    </location>
</feature>
<dbReference type="PRINTS" id="PR00245">
    <property type="entry name" value="OLFACTORYR"/>
</dbReference>
<feature type="domain" description="G-protein coupled receptors family 1 profile" evidence="10">
    <location>
        <begin position="40"/>
        <end position="288"/>
    </location>
</feature>
<dbReference type="PROSITE" id="PS50262">
    <property type="entry name" value="G_PROTEIN_RECEP_F1_2"/>
    <property type="match status" value="1"/>
</dbReference>
<keyword evidence="5 9" id="KW-0472">Membrane</keyword>
<feature type="transmembrane region" description="Helical" evidence="9">
    <location>
        <begin position="59"/>
        <end position="77"/>
    </location>
</feature>
<evidence type="ECO:0000256" key="6">
    <source>
        <dbReference type="ARBA" id="ARBA00023170"/>
    </source>
</evidence>
<dbReference type="GO" id="GO:0004984">
    <property type="term" value="F:olfactory receptor activity"/>
    <property type="evidence" value="ECO:0007669"/>
    <property type="project" value="InterPro"/>
</dbReference>
<dbReference type="EMBL" id="DYDO01000001">
    <property type="protein sequence ID" value="DBA32333.1"/>
    <property type="molecule type" value="Genomic_DNA"/>
</dbReference>
<dbReference type="AlphaFoldDB" id="A0AAV3B9U4"/>
<accession>A0AAV3B9U4</accession>
<dbReference type="GO" id="GO:0005886">
    <property type="term" value="C:plasma membrane"/>
    <property type="evidence" value="ECO:0007669"/>
    <property type="project" value="UniProtKB-SubCell"/>
</dbReference>
<evidence type="ECO:0000256" key="4">
    <source>
        <dbReference type="ARBA" id="ARBA00023040"/>
    </source>
</evidence>
<sequence length="310" mass="35119">MKNNHTAVTSFILLGFTNRNDILVVLFIIFLLIYVFTLLGNSCIIAVTFFNNGLHKPMYFFLGNLAFLDIIYSTVIAPKMLSTFLMKDKTITYSACVVQMFLFAVLITSESVLLAIMAYDRYLAICNPLRYPAIMTTRFCTLLVCGAYLNGLIQSLFHTSFTFHLTFCKTEISYFFCDMPPLLKLSCSDTTINEIILFTFCGFNEGGSAFVVLISYFFIILSLLKIHSEHGRSKAASTCVSHFLVFILYYGSLFFIYLRPGSSRSMEADRVASVVYTVAIPMLNPIIYSLRNSDFKASFHKLLSCRFSLL</sequence>
<keyword evidence="9" id="KW-0552">Olfaction</keyword>
<evidence type="ECO:0000313" key="12">
    <source>
        <dbReference type="Proteomes" id="UP001181693"/>
    </source>
</evidence>
<dbReference type="Pfam" id="PF13853">
    <property type="entry name" value="7tm_4"/>
    <property type="match status" value="1"/>
</dbReference>
<dbReference type="GO" id="GO:0004930">
    <property type="term" value="F:G protein-coupled receptor activity"/>
    <property type="evidence" value="ECO:0007669"/>
    <property type="project" value="UniProtKB-KW"/>
</dbReference>
<keyword evidence="9" id="KW-0716">Sensory transduction</keyword>
<feature type="transmembrane region" description="Helical" evidence="9">
    <location>
        <begin position="270"/>
        <end position="290"/>
    </location>
</feature>
<keyword evidence="9" id="KW-1003">Cell membrane</keyword>
<keyword evidence="6 8" id="KW-0675">Receptor</keyword>
<evidence type="ECO:0000313" key="11">
    <source>
        <dbReference type="EMBL" id="DBA32333.1"/>
    </source>
</evidence>
<organism evidence="11 12">
    <name type="scientific">Pyxicephalus adspersus</name>
    <name type="common">African bullfrog</name>
    <dbReference type="NCBI Taxonomy" id="30357"/>
    <lineage>
        <taxon>Eukaryota</taxon>
        <taxon>Metazoa</taxon>
        <taxon>Chordata</taxon>
        <taxon>Craniata</taxon>
        <taxon>Vertebrata</taxon>
        <taxon>Euteleostomi</taxon>
        <taxon>Amphibia</taxon>
        <taxon>Batrachia</taxon>
        <taxon>Anura</taxon>
        <taxon>Neobatrachia</taxon>
        <taxon>Ranoidea</taxon>
        <taxon>Pyxicephalidae</taxon>
        <taxon>Pyxicephalinae</taxon>
        <taxon>Pyxicephalus</taxon>
    </lineage>
</organism>
<evidence type="ECO:0000256" key="3">
    <source>
        <dbReference type="ARBA" id="ARBA00022989"/>
    </source>
</evidence>
<evidence type="ECO:0000256" key="9">
    <source>
        <dbReference type="RuleBase" id="RU363047"/>
    </source>
</evidence>
<keyword evidence="3 9" id="KW-1133">Transmembrane helix</keyword>
<dbReference type="PANTHER" id="PTHR48018">
    <property type="entry name" value="OLFACTORY RECEPTOR"/>
    <property type="match status" value="1"/>
</dbReference>
<evidence type="ECO:0000256" key="7">
    <source>
        <dbReference type="ARBA" id="ARBA00023224"/>
    </source>
</evidence>
<comment type="similarity">
    <text evidence="8">Belongs to the G-protein coupled receptor 1 family.</text>
</comment>
<keyword evidence="7 8" id="KW-0807">Transducer</keyword>
<feature type="transmembrane region" description="Helical" evidence="9">
    <location>
        <begin position="236"/>
        <end position="258"/>
    </location>
</feature>
<dbReference type="Proteomes" id="UP001181693">
    <property type="component" value="Unassembled WGS sequence"/>
</dbReference>
<keyword evidence="2 8" id="KW-0812">Transmembrane</keyword>
<dbReference type="InterPro" id="IPR000276">
    <property type="entry name" value="GPCR_Rhodpsn"/>
</dbReference>
<protein>
    <recommendedName>
        <fullName evidence="9">Olfactory receptor</fullName>
    </recommendedName>
</protein>
<dbReference type="PRINTS" id="PR00237">
    <property type="entry name" value="GPCRRHODOPSN"/>
</dbReference>
<evidence type="ECO:0000256" key="8">
    <source>
        <dbReference type="RuleBase" id="RU000688"/>
    </source>
</evidence>
<comment type="caution">
    <text evidence="11">The sequence shown here is derived from an EMBL/GenBank/DDBJ whole genome shotgun (WGS) entry which is preliminary data.</text>
</comment>
<feature type="transmembrane region" description="Helical" evidence="9">
    <location>
        <begin position="207"/>
        <end position="224"/>
    </location>
</feature>
<dbReference type="CDD" id="cd15230">
    <property type="entry name" value="7tmA_OR5-like"/>
    <property type="match status" value="1"/>
</dbReference>
<evidence type="ECO:0000256" key="5">
    <source>
        <dbReference type="ARBA" id="ARBA00023136"/>
    </source>
</evidence>
<feature type="transmembrane region" description="Helical" evidence="9">
    <location>
        <begin position="97"/>
        <end position="119"/>
    </location>
</feature>
<evidence type="ECO:0000256" key="2">
    <source>
        <dbReference type="ARBA" id="ARBA00022692"/>
    </source>
</evidence>
<dbReference type="FunFam" id="1.20.1070.10:FF:000003">
    <property type="entry name" value="Olfactory receptor"/>
    <property type="match status" value="1"/>
</dbReference>
<evidence type="ECO:0000256" key="1">
    <source>
        <dbReference type="ARBA" id="ARBA00004141"/>
    </source>
</evidence>
<feature type="transmembrane region" description="Helical" evidence="9">
    <location>
        <begin position="139"/>
        <end position="157"/>
    </location>
</feature>
<name>A0AAV3B9U4_PYXAD</name>
<dbReference type="PROSITE" id="PS00237">
    <property type="entry name" value="G_PROTEIN_RECEP_F1_1"/>
    <property type="match status" value="1"/>
</dbReference>
<gene>
    <name evidence="11" type="ORF">GDO54_000133</name>
</gene>
<dbReference type="Gene3D" id="1.20.1070.10">
    <property type="entry name" value="Rhodopsin 7-helix transmembrane proteins"/>
    <property type="match status" value="1"/>
</dbReference>
<proteinExistence type="inferred from homology"/>
<keyword evidence="4 8" id="KW-0297">G-protein coupled receptor</keyword>
<comment type="subcellular location">
    <subcellularLocation>
        <location evidence="9">Cell membrane</location>
        <topology evidence="9">Multi-pass membrane protein</topology>
    </subcellularLocation>
    <subcellularLocation>
        <location evidence="1">Membrane</location>
        <topology evidence="1">Multi-pass membrane protein</topology>
    </subcellularLocation>
</comment>
<reference evidence="11" key="1">
    <citation type="thesis" date="2020" institute="ProQuest LLC" country="789 East Eisenhower Parkway, Ann Arbor, MI, USA">
        <title>Comparative Genomics and Chromosome Evolution.</title>
        <authorList>
            <person name="Mudd A.B."/>
        </authorList>
    </citation>
    <scope>NUCLEOTIDE SEQUENCE</scope>
    <source>
        <strain evidence="11">1538</strain>
        <tissue evidence="11">Blood</tissue>
    </source>
</reference>